<evidence type="ECO:0000313" key="14">
    <source>
        <dbReference type="EMBL" id="GMI23686.1"/>
    </source>
</evidence>
<dbReference type="InterPro" id="IPR011545">
    <property type="entry name" value="DEAD/DEAH_box_helicase_dom"/>
</dbReference>
<keyword evidence="5" id="KW-0862">Zinc</keyword>
<feature type="compositionally biased region" description="Basic and acidic residues" evidence="10">
    <location>
        <begin position="1023"/>
        <end position="1039"/>
    </location>
</feature>
<dbReference type="InterPro" id="IPR010666">
    <property type="entry name" value="Znf_GRF"/>
</dbReference>
<dbReference type="Proteomes" id="UP001165060">
    <property type="component" value="Unassembled WGS sequence"/>
</dbReference>
<dbReference type="EMBL" id="BRYB01002671">
    <property type="protein sequence ID" value="GMI23686.1"/>
    <property type="molecule type" value="Genomic_DNA"/>
</dbReference>
<dbReference type="PANTHER" id="PTHR13710">
    <property type="entry name" value="DNA HELICASE RECQ FAMILY MEMBER"/>
    <property type="match status" value="1"/>
</dbReference>
<dbReference type="PROSITE" id="PS51192">
    <property type="entry name" value="HELICASE_ATP_BIND_1"/>
    <property type="match status" value="1"/>
</dbReference>
<evidence type="ECO:0000259" key="11">
    <source>
        <dbReference type="PROSITE" id="PS51192"/>
    </source>
</evidence>
<feature type="compositionally biased region" description="Basic residues" evidence="10">
    <location>
        <begin position="57"/>
        <end position="67"/>
    </location>
</feature>
<protein>
    <recommendedName>
        <fullName evidence="8">DNA 3'-5' helicase</fullName>
        <ecNumber evidence="8">5.6.2.4</ecNumber>
    </recommendedName>
</protein>
<evidence type="ECO:0000313" key="15">
    <source>
        <dbReference type="Proteomes" id="UP001165060"/>
    </source>
</evidence>
<feature type="compositionally biased region" description="Acidic residues" evidence="10">
    <location>
        <begin position="322"/>
        <end position="337"/>
    </location>
</feature>
<dbReference type="SMART" id="SM00487">
    <property type="entry name" value="DEXDc"/>
    <property type="match status" value="1"/>
</dbReference>
<feature type="compositionally biased region" description="Acidic residues" evidence="10">
    <location>
        <begin position="297"/>
        <end position="311"/>
    </location>
</feature>
<evidence type="ECO:0000256" key="3">
    <source>
        <dbReference type="ARBA" id="ARBA00022741"/>
    </source>
</evidence>
<feature type="region of interest" description="Disordered" evidence="10">
    <location>
        <begin position="282"/>
        <end position="362"/>
    </location>
</feature>
<dbReference type="Gene3D" id="3.40.50.300">
    <property type="entry name" value="P-loop containing nucleotide triphosphate hydrolases"/>
    <property type="match status" value="2"/>
</dbReference>
<dbReference type="Pfam" id="PF00270">
    <property type="entry name" value="DEAD"/>
    <property type="match status" value="1"/>
</dbReference>
<dbReference type="PANTHER" id="PTHR13710:SF108">
    <property type="entry name" value="ATP-DEPENDENT DNA HELICASE Q4"/>
    <property type="match status" value="1"/>
</dbReference>
<proteinExistence type="inferred from homology"/>
<dbReference type="InterPro" id="IPR014001">
    <property type="entry name" value="Helicase_ATP-bd"/>
</dbReference>
<sequence length="1184" mass="127577">MPDVGSDASGGDSPSPEAKSSARGGGIYTGPSGGGGGNFVRLNMKGGGSSAAMSSKPKGRNKSRHSSLRPIVSGKGGRFGGQSRVAAGGQGGSSTYGGRSDFAGKERPKFWARKLPDAGVDVVDDLLDGKFGAGGAAEAKPEPEPKAKAAPGARAPPPGAVCCVRHSRKCKSCLVRKAGPNKGRKFFVCSLPKGEGCDFFKWECDTGGGVRQQLREGRTKEGYVKRVVGKWRLRISKLTIQELRDQWGPRIDTQGKTLKSMKKTQLVDAVMRIVEEEIGDGVCGAFEDAPPPSVVDDGSDSDDLELVDDGELSSGDERFDDLIEGGGESSDDEEEGGGEAPAKKARRPAAPPAPAAPPEYNKTDPTSVLFHVFRHSSFRPGQAWAINRVLGKQRSLLVAATGGGKSLCYALPALMLPGVTVVVSPLIALAADQQQRLPPRVSSASLTGSLTQAEQAVIIEDLCRGRIKVLFVSPERLTSAAFKRLLRPSWNAEEKKMERRMPPVSLLCVDESHLASTWSHSFRPSFLRIKGVLQLLEPESVLALTATAGGRVIDDICTLLDIPSERVADFSDLSIKEADNEHRGSVERGVRVLSHERRNIDPASLVVENDDAKRAVLLKMLLKVNPKYTSTSALDQKLEALHFTPGCLATGSVIIYVWTRRQAEVLADLLKNSGVEGGVVYYHGSLSVSERASAQSRFMRDRARVCVATIAFGLGIDKANVSAVVHTCLPGSFEHYTQEVGRAGRSGAPAIARAIITQADAVTQLSLSHSDGVAKSQIERFMRVVEKACAEIVSDGATANGATHAQIAVPVLESVNMCDLKEETVETLLSLLEEVEFGNYLLVDGSLSDRCIITLKKRSLEALAAANEHVCQAILKCGVNVKDGDANKQLEEWGGTAQDRGFHAYALGNWAFSIVRVANLLGTGAQPRHVFAALRRLENSGEIETNLTDGVTGKGFLCILNQRGMDLFGGAEGKDEVKTKVHVRARQDVVERLYHRMQEQESLSVGKTQAIFDTLVHMAEKNEEAATAEEKKRVWKKDEEGEEEEKEKKGEEEGGGRAEARTALLTSIGTKYFGTGSVEKAGVKPVPVLKPEVEDAALRGVIRDVQQILGDDRLQEEHFGHGAITVGDRETVDYAARACCNLLQGVSLARTPNSMFWNSQLWGRYKEYSYDALYELVVGMLANM</sequence>
<keyword evidence="3" id="KW-0547">Nucleotide-binding</keyword>
<feature type="compositionally biased region" description="Gly residues" evidence="10">
    <location>
        <begin position="23"/>
        <end position="38"/>
    </location>
</feature>
<organism evidence="14 15">
    <name type="scientific">Tetraparma gracilis</name>
    <dbReference type="NCBI Taxonomy" id="2962635"/>
    <lineage>
        <taxon>Eukaryota</taxon>
        <taxon>Sar</taxon>
        <taxon>Stramenopiles</taxon>
        <taxon>Ochrophyta</taxon>
        <taxon>Bolidophyceae</taxon>
        <taxon>Parmales</taxon>
        <taxon>Triparmaceae</taxon>
        <taxon>Tetraparma</taxon>
    </lineage>
</organism>
<feature type="compositionally biased region" description="Low complexity" evidence="10">
    <location>
        <begin position="1"/>
        <end position="16"/>
    </location>
</feature>
<feature type="region of interest" description="Disordered" evidence="10">
    <location>
        <begin position="1"/>
        <end position="101"/>
    </location>
</feature>
<evidence type="ECO:0000256" key="7">
    <source>
        <dbReference type="ARBA" id="ARBA00034617"/>
    </source>
</evidence>
<evidence type="ECO:0000256" key="6">
    <source>
        <dbReference type="ARBA" id="ARBA00022840"/>
    </source>
</evidence>
<evidence type="ECO:0000256" key="5">
    <source>
        <dbReference type="ARBA" id="ARBA00022833"/>
    </source>
</evidence>
<evidence type="ECO:0000256" key="10">
    <source>
        <dbReference type="SAM" id="MobiDB-lite"/>
    </source>
</evidence>
<accession>A0ABQ6MCG0</accession>
<feature type="region of interest" description="Disordered" evidence="10">
    <location>
        <begin position="1023"/>
        <end position="1059"/>
    </location>
</feature>
<keyword evidence="6" id="KW-0067">ATP-binding</keyword>
<dbReference type="InterPro" id="IPR001650">
    <property type="entry name" value="Helicase_C-like"/>
</dbReference>
<feature type="domain" description="Helicase C-terminal" evidence="12">
    <location>
        <begin position="633"/>
        <end position="789"/>
    </location>
</feature>
<dbReference type="PROSITE" id="PS51194">
    <property type="entry name" value="HELICASE_CTER"/>
    <property type="match status" value="1"/>
</dbReference>
<evidence type="ECO:0000256" key="9">
    <source>
        <dbReference type="PROSITE-ProRule" id="PRU01343"/>
    </source>
</evidence>
<dbReference type="SUPFAM" id="SSF52540">
    <property type="entry name" value="P-loop containing nucleoside triphosphate hydrolases"/>
    <property type="match status" value="1"/>
</dbReference>
<keyword evidence="4 9" id="KW-0863">Zinc-finger</keyword>
<evidence type="ECO:0000256" key="4">
    <source>
        <dbReference type="ARBA" id="ARBA00022771"/>
    </source>
</evidence>
<dbReference type="InterPro" id="IPR027417">
    <property type="entry name" value="P-loop_NTPase"/>
</dbReference>
<gene>
    <name evidence="14" type="ORF">TeGR_g1291</name>
</gene>
<dbReference type="EC" id="5.6.2.4" evidence="8"/>
<comment type="similarity">
    <text evidence="1">Belongs to the helicase family. RecQ subfamily.</text>
</comment>
<dbReference type="PROSITE" id="PS51999">
    <property type="entry name" value="ZF_GRF"/>
    <property type="match status" value="1"/>
</dbReference>
<dbReference type="SMART" id="SM00490">
    <property type="entry name" value="HELICc"/>
    <property type="match status" value="1"/>
</dbReference>
<feature type="domain" description="Helicase ATP-binding" evidence="11">
    <location>
        <begin position="386"/>
        <end position="566"/>
    </location>
</feature>
<evidence type="ECO:0000259" key="12">
    <source>
        <dbReference type="PROSITE" id="PS51194"/>
    </source>
</evidence>
<evidence type="ECO:0000256" key="2">
    <source>
        <dbReference type="ARBA" id="ARBA00022723"/>
    </source>
</evidence>
<feature type="region of interest" description="Disordered" evidence="10">
    <location>
        <begin position="134"/>
        <end position="156"/>
    </location>
</feature>
<evidence type="ECO:0000259" key="13">
    <source>
        <dbReference type="PROSITE" id="PS51999"/>
    </source>
</evidence>
<comment type="caution">
    <text evidence="14">The sequence shown here is derived from an EMBL/GenBank/DDBJ whole genome shotgun (WGS) entry which is preliminary data.</text>
</comment>
<dbReference type="Pfam" id="PF06839">
    <property type="entry name" value="Zn_ribbon_GRF"/>
    <property type="match status" value="1"/>
</dbReference>
<feature type="compositionally biased region" description="Basic and acidic residues" evidence="10">
    <location>
        <begin position="1046"/>
        <end position="1059"/>
    </location>
</feature>
<evidence type="ECO:0000256" key="8">
    <source>
        <dbReference type="ARBA" id="ARBA00034808"/>
    </source>
</evidence>
<reference evidence="14 15" key="1">
    <citation type="journal article" date="2023" name="Commun. Biol.">
        <title>Genome analysis of Parmales, the sister group of diatoms, reveals the evolutionary specialization of diatoms from phago-mixotrophs to photoautotrophs.</title>
        <authorList>
            <person name="Ban H."/>
            <person name="Sato S."/>
            <person name="Yoshikawa S."/>
            <person name="Yamada K."/>
            <person name="Nakamura Y."/>
            <person name="Ichinomiya M."/>
            <person name="Sato N."/>
            <person name="Blanc-Mathieu R."/>
            <person name="Endo H."/>
            <person name="Kuwata A."/>
            <person name="Ogata H."/>
        </authorList>
    </citation>
    <scope>NUCLEOTIDE SEQUENCE [LARGE SCALE GENOMIC DNA]</scope>
</reference>
<name>A0ABQ6MCG0_9STRA</name>
<feature type="domain" description="GRF-type" evidence="13">
    <location>
        <begin position="163"/>
        <end position="206"/>
    </location>
</feature>
<keyword evidence="15" id="KW-1185">Reference proteome</keyword>
<dbReference type="Pfam" id="PF00271">
    <property type="entry name" value="Helicase_C"/>
    <property type="match status" value="1"/>
</dbReference>
<comment type="catalytic activity">
    <reaction evidence="7">
        <text>Couples ATP hydrolysis with the unwinding of duplex DNA by translocating in the 3'-5' direction.</text>
        <dbReference type="EC" id="5.6.2.4"/>
    </reaction>
</comment>
<keyword evidence="2" id="KW-0479">Metal-binding</keyword>
<evidence type="ECO:0000256" key="1">
    <source>
        <dbReference type="ARBA" id="ARBA00005446"/>
    </source>
</evidence>